<dbReference type="GO" id="GO:0003735">
    <property type="term" value="F:structural constituent of ribosome"/>
    <property type="evidence" value="ECO:0007669"/>
    <property type="project" value="InterPro"/>
</dbReference>
<keyword evidence="2 5" id="KW-0689">Ribosomal protein</keyword>
<sequence length="258" mass="28561">MPTTTTIKELLESGAHFGHQTSRWHPKMKKYIFTKRNDIHIIDLEKTVVMLDKALAFVDKIVSEGGKILVVGTKKQAQEIVAEEAKRGGLYYINQRWIGGILTNFAAIQNRIDYLVRLEDQQARGELARLPKKEQQNLADEMARLNKMMGGFKEMTALPDVILIVDPTKEKIALAEARRMGIPIVAMVDTNCSPEGIDYPIPSNDDAMRAIKLVLGKVADTAIAAREGLSKVEVEQVNNAPAEAELLEKQAADAELGA</sequence>
<evidence type="ECO:0000313" key="8">
    <source>
        <dbReference type="Proteomes" id="UP000185934"/>
    </source>
</evidence>
<dbReference type="PANTHER" id="PTHR12534:SF0">
    <property type="entry name" value="SMALL RIBOSOMAL SUBUNIT PROTEIN US2M"/>
    <property type="match status" value="1"/>
</dbReference>
<dbReference type="PROSITE" id="PS00963">
    <property type="entry name" value="RIBOSOMAL_S2_2"/>
    <property type="match status" value="1"/>
</dbReference>
<dbReference type="PROSITE" id="PS00962">
    <property type="entry name" value="RIBOSOMAL_S2_1"/>
    <property type="match status" value="1"/>
</dbReference>
<keyword evidence="3 5" id="KW-0687">Ribonucleoprotein</keyword>
<dbReference type="Proteomes" id="UP000185934">
    <property type="component" value="Chromosome"/>
</dbReference>
<proteinExistence type="inferred from homology"/>
<name>A0A1P8F828_9CHLR</name>
<evidence type="ECO:0000313" key="7">
    <source>
        <dbReference type="EMBL" id="APV44600.1"/>
    </source>
</evidence>
<dbReference type="InterPro" id="IPR023591">
    <property type="entry name" value="Ribosomal_uS2_flav_dom_sf"/>
</dbReference>
<dbReference type="InterPro" id="IPR018130">
    <property type="entry name" value="Ribosomal_uS2_CS"/>
</dbReference>
<dbReference type="PRINTS" id="PR00395">
    <property type="entry name" value="RIBOSOMALS2"/>
</dbReference>
<dbReference type="STRING" id="1839801.Dform_01272"/>
<dbReference type="Gene3D" id="1.10.287.610">
    <property type="entry name" value="Helix hairpin bin"/>
    <property type="match status" value="1"/>
</dbReference>
<keyword evidence="8" id="KW-1185">Reference proteome</keyword>
<gene>
    <name evidence="5" type="primary">rpsB</name>
    <name evidence="7" type="ORF">Dform_01272</name>
</gene>
<dbReference type="EMBL" id="CP018258">
    <property type="protein sequence ID" value="APV44600.1"/>
    <property type="molecule type" value="Genomic_DNA"/>
</dbReference>
<evidence type="ECO:0000256" key="3">
    <source>
        <dbReference type="ARBA" id="ARBA00023274"/>
    </source>
</evidence>
<dbReference type="InterPro" id="IPR005706">
    <property type="entry name" value="Ribosomal_uS2_bac/mit/plastid"/>
</dbReference>
<dbReference type="GO" id="GO:0006412">
    <property type="term" value="P:translation"/>
    <property type="evidence" value="ECO:0007669"/>
    <property type="project" value="UniProtKB-UniRule"/>
</dbReference>
<dbReference type="HAMAP" id="MF_00291_B">
    <property type="entry name" value="Ribosomal_uS2_B"/>
    <property type="match status" value="1"/>
</dbReference>
<dbReference type="GO" id="GO:0022627">
    <property type="term" value="C:cytosolic small ribosomal subunit"/>
    <property type="evidence" value="ECO:0007669"/>
    <property type="project" value="TreeGrafter"/>
</dbReference>
<dbReference type="RefSeq" id="WP_076004268.1">
    <property type="nucleotide sequence ID" value="NZ_CP018258.1"/>
</dbReference>
<dbReference type="KEGG" id="dfo:Dform_01272"/>
<comment type="similarity">
    <text evidence="1 5 6">Belongs to the universal ribosomal protein uS2 family.</text>
</comment>
<dbReference type="InterPro" id="IPR001865">
    <property type="entry name" value="Ribosomal_uS2"/>
</dbReference>
<dbReference type="PANTHER" id="PTHR12534">
    <property type="entry name" value="30S RIBOSOMAL PROTEIN S2 PROKARYOTIC AND ORGANELLAR"/>
    <property type="match status" value="1"/>
</dbReference>
<dbReference type="AlphaFoldDB" id="A0A1P8F828"/>
<dbReference type="CDD" id="cd01425">
    <property type="entry name" value="RPS2"/>
    <property type="match status" value="1"/>
</dbReference>
<dbReference type="Gene3D" id="3.40.50.10490">
    <property type="entry name" value="Glucose-6-phosphate isomerase like protein, domain 1"/>
    <property type="match status" value="1"/>
</dbReference>
<evidence type="ECO:0000256" key="4">
    <source>
        <dbReference type="ARBA" id="ARBA00035256"/>
    </source>
</evidence>
<dbReference type="Pfam" id="PF00318">
    <property type="entry name" value="Ribosomal_S2"/>
    <property type="match status" value="1"/>
</dbReference>
<evidence type="ECO:0000256" key="6">
    <source>
        <dbReference type="RuleBase" id="RU003631"/>
    </source>
</evidence>
<reference evidence="8" key="1">
    <citation type="submission" date="2016-11" db="EMBL/GenBank/DDBJ databases">
        <title>Dehalogenimonas formicexedens sp. nov., a chlorinated alkane respiring bacterium isolated from contaminated groundwater.</title>
        <authorList>
            <person name="Key T.A."/>
            <person name="Bowman K.S."/>
            <person name="Lee I."/>
            <person name="Chun J."/>
            <person name="Albuquerque L."/>
            <person name="da Costa M.S."/>
            <person name="Rainey F.A."/>
            <person name="Moe W.M."/>
        </authorList>
    </citation>
    <scope>NUCLEOTIDE SEQUENCE [LARGE SCALE GENOMIC DNA]</scope>
    <source>
        <strain evidence="8">NSZ-14</strain>
    </source>
</reference>
<dbReference type="OrthoDB" id="9808036at2"/>
<evidence type="ECO:0000256" key="1">
    <source>
        <dbReference type="ARBA" id="ARBA00006242"/>
    </source>
</evidence>
<evidence type="ECO:0000256" key="2">
    <source>
        <dbReference type="ARBA" id="ARBA00022980"/>
    </source>
</evidence>
<accession>A0A1P8F828</accession>
<dbReference type="NCBIfam" id="TIGR01011">
    <property type="entry name" value="rpsB_bact"/>
    <property type="match status" value="1"/>
</dbReference>
<dbReference type="SUPFAM" id="SSF52313">
    <property type="entry name" value="Ribosomal protein S2"/>
    <property type="match status" value="1"/>
</dbReference>
<evidence type="ECO:0000256" key="5">
    <source>
        <dbReference type="HAMAP-Rule" id="MF_00291"/>
    </source>
</evidence>
<protein>
    <recommendedName>
        <fullName evidence="4 5">Small ribosomal subunit protein uS2</fullName>
    </recommendedName>
</protein>
<organism evidence="7 8">
    <name type="scientific">Dehalogenimonas formicexedens</name>
    <dbReference type="NCBI Taxonomy" id="1839801"/>
    <lineage>
        <taxon>Bacteria</taxon>
        <taxon>Bacillati</taxon>
        <taxon>Chloroflexota</taxon>
        <taxon>Dehalococcoidia</taxon>
        <taxon>Dehalococcoidales</taxon>
        <taxon>Dehalococcoidaceae</taxon>
        <taxon>Dehalogenimonas</taxon>
    </lineage>
</organism>